<protein>
    <submittedName>
        <fullName evidence="3">Uncharacterized protein</fullName>
    </submittedName>
</protein>
<feature type="compositionally biased region" description="Polar residues" evidence="1">
    <location>
        <begin position="73"/>
        <end position="87"/>
    </location>
</feature>
<evidence type="ECO:0000256" key="1">
    <source>
        <dbReference type="SAM" id="MobiDB-lite"/>
    </source>
</evidence>
<name>A0A0K2CNS4_9CAUD</name>
<feature type="compositionally biased region" description="Low complexity" evidence="1">
    <location>
        <begin position="143"/>
        <end position="160"/>
    </location>
</feature>
<dbReference type="RefSeq" id="YP_009199146.1">
    <property type="nucleotide sequence ID" value="NC_028805.1"/>
</dbReference>
<dbReference type="GeneID" id="26626033"/>
<keyword evidence="2" id="KW-1133">Transmembrane helix</keyword>
<keyword evidence="4" id="KW-1185">Reference proteome</keyword>
<feature type="transmembrane region" description="Helical" evidence="2">
    <location>
        <begin position="6"/>
        <end position="30"/>
    </location>
</feature>
<feature type="region of interest" description="Disordered" evidence="1">
    <location>
        <begin position="110"/>
        <end position="160"/>
    </location>
</feature>
<evidence type="ECO:0000313" key="4">
    <source>
        <dbReference type="Proteomes" id="UP000208104"/>
    </source>
</evidence>
<sequence>MLSIIADILLGVVTGSVIGLILGTIYMIWIKPLKERICRRIKAVKNTKVVDMKMSVDKPQMRQKLDVKKKNSVRTATIHSHGSTSNSRLDDEDSLLNSINPLSPINPVSAMYTTSYHNDDDNRRSHSSYSSHACNDDGHHSSSYDSGSYDSSSSYSSSCD</sequence>
<reference evidence="3 4" key="1">
    <citation type="journal article" date="2015" name="Genome Announc.">
        <title>Genome Sequences of Five Additional Brevibacillus laterosporus Bacteriophages.</title>
        <authorList>
            <person name="Merrill B.D."/>
            <person name="Berg J.A."/>
            <person name="Graves K.A."/>
            <person name="Ward A.T."/>
            <person name="Hilton J.A."/>
            <person name="Wake B.N."/>
            <person name="Grose J.H."/>
            <person name="Breakwell D.P."/>
            <person name="Burnett S.H."/>
        </authorList>
    </citation>
    <scope>NUCLEOTIDE SEQUENCE [LARGE SCALE GENOMIC DNA]</scope>
</reference>
<dbReference type="EMBL" id="KT151955">
    <property type="protein sequence ID" value="ALA07214.1"/>
    <property type="molecule type" value="Genomic_DNA"/>
</dbReference>
<proteinExistence type="predicted"/>
<keyword evidence="2" id="KW-0812">Transmembrane</keyword>
<feature type="region of interest" description="Disordered" evidence="1">
    <location>
        <begin position="61"/>
        <end position="93"/>
    </location>
</feature>
<gene>
    <name evidence="3" type="ORF">JENST_85</name>
</gene>
<dbReference type="Proteomes" id="UP000208104">
    <property type="component" value="Segment"/>
</dbReference>
<dbReference type="KEGG" id="vg:26626033"/>
<evidence type="ECO:0000313" key="3">
    <source>
        <dbReference type="EMBL" id="ALA07214.1"/>
    </source>
</evidence>
<accession>A0A0K2CNS4</accession>
<keyword evidence="2" id="KW-0472">Membrane</keyword>
<evidence type="ECO:0000256" key="2">
    <source>
        <dbReference type="SAM" id="Phobius"/>
    </source>
</evidence>
<organism evidence="3 4">
    <name type="scientific">Brevibacillus phage Jenst</name>
    <dbReference type="NCBI Taxonomy" id="1691954"/>
    <lineage>
        <taxon>Viruses</taxon>
        <taxon>Duplodnaviria</taxon>
        <taxon>Heunggongvirae</taxon>
        <taxon>Uroviricota</taxon>
        <taxon>Caudoviricetes</taxon>
        <taxon>Jenstvirus</taxon>
        <taxon>Jenstvirus jenst</taxon>
    </lineage>
</organism>